<accession>A0A813CE03</accession>
<organism evidence="3 4">
    <name type="scientific">Symbiodinium necroappetens</name>
    <dbReference type="NCBI Taxonomy" id="1628268"/>
    <lineage>
        <taxon>Eukaryota</taxon>
        <taxon>Sar</taxon>
        <taxon>Alveolata</taxon>
        <taxon>Dinophyceae</taxon>
        <taxon>Suessiales</taxon>
        <taxon>Symbiodiniaceae</taxon>
        <taxon>Symbiodinium</taxon>
    </lineage>
</organism>
<dbReference type="GO" id="GO:0003968">
    <property type="term" value="F:RNA-directed RNA polymerase activity"/>
    <property type="evidence" value="ECO:0007669"/>
    <property type="project" value="UniProtKB-KW"/>
</dbReference>
<gene>
    <name evidence="3" type="ORF">SNEC2469_LOCUS34461</name>
</gene>
<dbReference type="EC" id="2.7.7.48" evidence="1"/>
<proteinExistence type="inferred from homology"/>
<dbReference type="GO" id="GO:0003723">
    <property type="term" value="F:RNA binding"/>
    <property type="evidence" value="ECO:0007669"/>
    <property type="project" value="UniProtKB-KW"/>
</dbReference>
<keyword evidence="4" id="KW-1185">Reference proteome</keyword>
<feature type="non-terminal residue" evidence="3">
    <location>
        <position position="109"/>
    </location>
</feature>
<evidence type="ECO:0000313" key="4">
    <source>
        <dbReference type="Proteomes" id="UP000601435"/>
    </source>
</evidence>
<comment type="caution">
    <text evidence="3">The sequence shown here is derived from an EMBL/GenBank/DDBJ whole genome shotgun (WGS) entry which is preliminary data.</text>
</comment>
<name>A0A813CE03_9DINO</name>
<sequence>AWRYPCYAVTDVQLLEAVAPRPDVAVADNAITYSDKGHGNTLMAGRALGGDLDGDHVHASFWKKLVNLMRATQAAVERLASLRWRLEADVIGSMTEPATAWGGGDVEAR</sequence>
<dbReference type="InterPro" id="IPR057596">
    <property type="entry name" value="RDRP_core"/>
</dbReference>
<dbReference type="Proteomes" id="UP000601435">
    <property type="component" value="Unassembled WGS sequence"/>
</dbReference>
<keyword evidence="1" id="KW-0548">Nucleotidyltransferase</keyword>
<feature type="non-terminal residue" evidence="3">
    <location>
        <position position="1"/>
    </location>
</feature>
<evidence type="ECO:0000256" key="1">
    <source>
        <dbReference type="RuleBase" id="RU363098"/>
    </source>
</evidence>
<keyword evidence="1" id="KW-0696">RNA-directed RNA polymerase</keyword>
<dbReference type="AlphaFoldDB" id="A0A813CE03"/>
<evidence type="ECO:0000313" key="3">
    <source>
        <dbReference type="EMBL" id="CAE7941938.1"/>
    </source>
</evidence>
<evidence type="ECO:0000259" key="2">
    <source>
        <dbReference type="Pfam" id="PF05183"/>
    </source>
</evidence>
<dbReference type="OrthoDB" id="6513042at2759"/>
<dbReference type="Pfam" id="PF05183">
    <property type="entry name" value="RdRP"/>
    <property type="match status" value="1"/>
</dbReference>
<keyword evidence="1" id="KW-0694">RNA-binding</keyword>
<comment type="similarity">
    <text evidence="1">Belongs to the RdRP family.</text>
</comment>
<dbReference type="EMBL" id="CAJNJA010095259">
    <property type="protein sequence ID" value="CAE7941938.1"/>
    <property type="molecule type" value="Genomic_DNA"/>
</dbReference>
<protein>
    <recommendedName>
        <fullName evidence="1">RNA-dependent RNA polymerase</fullName>
        <ecNumber evidence="1">2.7.7.48</ecNumber>
    </recommendedName>
</protein>
<comment type="catalytic activity">
    <reaction evidence="1">
        <text>RNA(n) + a ribonucleoside 5'-triphosphate = RNA(n+1) + diphosphate</text>
        <dbReference type="Rhea" id="RHEA:21248"/>
        <dbReference type="Rhea" id="RHEA-COMP:14527"/>
        <dbReference type="Rhea" id="RHEA-COMP:17342"/>
        <dbReference type="ChEBI" id="CHEBI:33019"/>
        <dbReference type="ChEBI" id="CHEBI:61557"/>
        <dbReference type="ChEBI" id="CHEBI:140395"/>
        <dbReference type="EC" id="2.7.7.48"/>
    </reaction>
</comment>
<reference evidence="3" key="1">
    <citation type="submission" date="2021-02" db="EMBL/GenBank/DDBJ databases">
        <authorList>
            <person name="Dougan E. K."/>
            <person name="Rhodes N."/>
            <person name="Thang M."/>
            <person name="Chan C."/>
        </authorList>
    </citation>
    <scope>NUCLEOTIDE SEQUENCE</scope>
</reference>
<feature type="domain" description="RDRP core" evidence="2">
    <location>
        <begin position="3"/>
        <end position="67"/>
    </location>
</feature>
<keyword evidence="1" id="KW-0808">Transferase</keyword>